<dbReference type="InterPro" id="IPR015943">
    <property type="entry name" value="WD40/YVTN_repeat-like_dom_sf"/>
</dbReference>
<feature type="compositionally biased region" description="Gly residues" evidence="5">
    <location>
        <begin position="38"/>
        <end position="58"/>
    </location>
</feature>
<feature type="repeat" description="WD" evidence="3">
    <location>
        <begin position="251"/>
        <end position="292"/>
    </location>
</feature>
<feature type="compositionally biased region" description="Gly residues" evidence="5">
    <location>
        <begin position="18"/>
        <end position="30"/>
    </location>
</feature>
<feature type="domain" description="C3H1-type" evidence="6">
    <location>
        <begin position="68"/>
        <end position="90"/>
    </location>
</feature>
<dbReference type="OMA" id="LATYQCV"/>
<dbReference type="GO" id="GO:0008270">
    <property type="term" value="F:zinc ion binding"/>
    <property type="evidence" value="ECO:0007669"/>
    <property type="project" value="UniProtKB-KW"/>
</dbReference>
<protein>
    <recommendedName>
        <fullName evidence="6">C3H1-type domain-containing protein</fullName>
    </recommendedName>
</protein>
<accession>D8LJM7</accession>
<dbReference type="PROSITE" id="PS50294">
    <property type="entry name" value="WD_REPEATS_REGION"/>
    <property type="match status" value="1"/>
</dbReference>
<keyword evidence="1 3" id="KW-0853">WD repeat</keyword>
<dbReference type="InterPro" id="IPR020472">
    <property type="entry name" value="WD40_PAC1"/>
</dbReference>
<dbReference type="Pfam" id="PF00400">
    <property type="entry name" value="WD40"/>
    <property type="match status" value="3"/>
</dbReference>
<organism evidence="7 8">
    <name type="scientific">Ectocarpus siliculosus</name>
    <name type="common">Brown alga</name>
    <name type="synonym">Conferva siliculosa</name>
    <dbReference type="NCBI Taxonomy" id="2880"/>
    <lineage>
        <taxon>Eukaryota</taxon>
        <taxon>Sar</taxon>
        <taxon>Stramenopiles</taxon>
        <taxon>Ochrophyta</taxon>
        <taxon>PX clade</taxon>
        <taxon>Phaeophyceae</taxon>
        <taxon>Ectocarpales</taxon>
        <taxon>Ectocarpaceae</taxon>
        <taxon>Ectocarpus</taxon>
    </lineage>
</organism>
<dbReference type="STRING" id="2880.D8LJM7"/>
<dbReference type="Gene3D" id="2.130.10.10">
    <property type="entry name" value="YVTN repeat-like/Quinoprotein amine dehydrogenase"/>
    <property type="match status" value="2"/>
</dbReference>
<dbReference type="InterPro" id="IPR011047">
    <property type="entry name" value="Quinoprotein_ADH-like_sf"/>
</dbReference>
<feature type="region of interest" description="Disordered" evidence="5">
    <location>
        <begin position="1"/>
        <end position="58"/>
    </location>
</feature>
<evidence type="ECO:0000259" key="6">
    <source>
        <dbReference type="PROSITE" id="PS50103"/>
    </source>
</evidence>
<dbReference type="PANTHER" id="PTHR44156">
    <property type="entry name" value="SUPERNUMERARY LIMBS, ISOFORM B-RELATED"/>
    <property type="match status" value="1"/>
</dbReference>
<dbReference type="InterPro" id="IPR000571">
    <property type="entry name" value="Znf_CCCH"/>
</dbReference>
<keyword evidence="4" id="KW-0479">Metal-binding</keyword>
<evidence type="ECO:0000256" key="3">
    <source>
        <dbReference type="PROSITE-ProRule" id="PRU00221"/>
    </source>
</evidence>
<dbReference type="PROSITE" id="PS50082">
    <property type="entry name" value="WD_REPEATS_2"/>
    <property type="match status" value="1"/>
</dbReference>
<feature type="zinc finger region" description="C3H1-type" evidence="4">
    <location>
        <begin position="68"/>
        <end position="90"/>
    </location>
</feature>
<dbReference type="InterPro" id="IPR053299">
    <property type="entry name" value="ASTRA_WD_repeat"/>
</dbReference>
<evidence type="ECO:0000313" key="8">
    <source>
        <dbReference type="Proteomes" id="UP000002630"/>
    </source>
</evidence>
<dbReference type="AlphaFoldDB" id="D8LJM7"/>
<evidence type="ECO:0000256" key="1">
    <source>
        <dbReference type="ARBA" id="ARBA00022574"/>
    </source>
</evidence>
<evidence type="ECO:0000256" key="4">
    <source>
        <dbReference type="PROSITE-ProRule" id="PRU00723"/>
    </source>
</evidence>
<dbReference type="SUPFAM" id="SSF50998">
    <property type="entry name" value="Quinoprotein alcohol dehydrogenase-like"/>
    <property type="match status" value="1"/>
</dbReference>
<dbReference type="PROSITE" id="PS50103">
    <property type="entry name" value="ZF_C3H1"/>
    <property type="match status" value="1"/>
</dbReference>
<evidence type="ECO:0000256" key="2">
    <source>
        <dbReference type="ARBA" id="ARBA00022737"/>
    </source>
</evidence>
<keyword evidence="4" id="KW-0862">Zinc</keyword>
<dbReference type="OrthoDB" id="59941at2759"/>
<evidence type="ECO:0000313" key="7">
    <source>
        <dbReference type="EMBL" id="CBN77054.1"/>
    </source>
</evidence>
<gene>
    <name evidence="7" type="ORF">Esi_0026_0119</name>
</gene>
<keyword evidence="4" id="KW-0863">Zinc-finger</keyword>
<dbReference type="InParanoid" id="D8LJM7"/>
<reference evidence="7 8" key="1">
    <citation type="journal article" date="2010" name="Nature">
        <title>The Ectocarpus genome and the independent evolution of multicellularity in brown algae.</title>
        <authorList>
            <person name="Cock J.M."/>
            <person name="Sterck L."/>
            <person name="Rouze P."/>
            <person name="Scornet D."/>
            <person name="Allen A.E."/>
            <person name="Amoutzias G."/>
            <person name="Anthouard V."/>
            <person name="Artiguenave F."/>
            <person name="Aury J.M."/>
            <person name="Badger J.H."/>
            <person name="Beszteri B."/>
            <person name="Billiau K."/>
            <person name="Bonnet E."/>
            <person name="Bothwell J.H."/>
            <person name="Bowler C."/>
            <person name="Boyen C."/>
            <person name="Brownlee C."/>
            <person name="Carrano C.J."/>
            <person name="Charrier B."/>
            <person name="Cho G.Y."/>
            <person name="Coelho S.M."/>
            <person name="Collen J."/>
            <person name="Corre E."/>
            <person name="Da Silva C."/>
            <person name="Delage L."/>
            <person name="Delaroque N."/>
            <person name="Dittami S.M."/>
            <person name="Doulbeau S."/>
            <person name="Elias M."/>
            <person name="Farnham G."/>
            <person name="Gachon C.M."/>
            <person name="Gschloessl B."/>
            <person name="Heesch S."/>
            <person name="Jabbari K."/>
            <person name="Jubin C."/>
            <person name="Kawai H."/>
            <person name="Kimura K."/>
            <person name="Kloareg B."/>
            <person name="Kupper F.C."/>
            <person name="Lang D."/>
            <person name="Le Bail A."/>
            <person name="Leblanc C."/>
            <person name="Lerouge P."/>
            <person name="Lohr M."/>
            <person name="Lopez P.J."/>
            <person name="Martens C."/>
            <person name="Maumus F."/>
            <person name="Michel G."/>
            <person name="Miranda-Saavedra D."/>
            <person name="Morales J."/>
            <person name="Moreau H."/>
            <person name="Motomura T."/>
            <person name="Nagasato C."/>
            <person name="Napoli C.A."/>
            <person name="Nelson D.R."/>
            <person name="Nyvall-Collen P."/>
            <person name="Peters A.F."/>
            <person name="Pommier C."/>
            <person name="Potin P."/>
            <person name="Poulain J."/>
            <person name="Quesneville H."/>
            <person name="Read B."/>
            <person name="Rensing S.A."/>
            <person name="Ritter A."/>
            <person name="Rousvoal S."/>
            <person name="Samanta M."/>
            <person name="Samson G."/>
            <person name="Schroeder D.C."/>
            <person name="Segurens B."/>
            <person name="Strittmatter M."/>
            <person name="Tonon T."/>
            <person name="Tregear J.W."/>
            <person name="Valentin K."/>
            <person name="von Dassow P."/>
            <person name="Yamagishi T."/>
            <person name="Van de Peer Y."/>
            <person name="Wincker P."/>
        </authorList>
    </citation>
    <scope>NUCLEOTIDE SEQUENCE [LARGE SCALE GENOMIC DNA]</scope>
    <source>
        <strain evidence="8">Ec32 / CCAP1310/4</strain>
    </source>
</reference>
<name>D8LJM7_ECTSI</name>
<evidence type="ECO:0000256" key="5">
    <source>
        <dbReference type="SAM" id="MobiDB-lite"/>
    </source>
</evidence>
<keyword evidence="8" id="KW-1185">Reference proteome</keyword>
<dbReference type="SMART" id="SM00320">
    <property type="entry name" value="WD40"/>
    <property type="match status" value="6"/>
</dbReference>
<dbReference type="EMBL" id="FN648442">
    <property type="protein sequence ID" value="CBN77054.1"/>
    <property type="molecule type" value="Genomic_DNA"/>
</dbReference>
<dbReference type="InterPro" id="IPR001680">
    <property type="entry name" value="WD40_rpt"/>
</dbReference>
<dbReference type="PRINTS" id="PR00320">
    <property type="entry name" value="GPROTEINBRPT"/>
</dbReference>
<proteinExistence type="predicted"/>
<dbReference type="EMBL" id="FN649737">
    <property type="protein sequence ID" value="CBN77054.1"/>
    <property type="molecule type" value="Genomic_DNA"/>
</dbReference>
<dbReference type="Proteomes" id="UP000002630">
    <property type="component" value="Linkage Group LG12"/>
</dbReference>
<sequence length="443" mass="46573">MTVQESLSCPLSVPRNSGRGGRYSSRGGGDSSYEGRGGRGGYNPAGRGAGGGRGPGRGHGGDTITFSVCKFYAAGNCDRAASCRHRHAVQKVSEAVVSEESDGFRGAVRSLVQWKDKPDHVFSACDDGTVKMWSTTDGSTWTQVTSVQMTEWRHVGDLQEVEGVLYVGYGTPYAHLADVTVDALRVMDLTSGSTQEVVSSVTGFAHASRINRIMVAKVGAEPRVYTGDEEGRITAWARPSPGAPFAQLAQLEGHARAITSLVSTASNGMLWSSSEDGTIRIWNTGTNACVHTITKDNGGHEGPVAALAIGQSAAEGTLAEYVISGSKDGTMGVFQAADGGLTYKHKCGTGVSAIAAFDPTPGTSALLLVGYEDGTIAVRNFPEFALAFEIHPTSLYVGHSKPVLALLPFNNPSIDDGYFLSAGEDGTMMCWNVHKLTDPSPAK</sequence>
<dbReference type="eggNOG" id="KOG0274">
    <property type="taxonomic scope" value="Eukaryota"/>
</dbReference>
<keyword evidence="2" id="KW-0677">Repeat</keyword>